<dbReference type="GO" id="GO:0006508">
    <property type="term" value="P:proteolysis"/>
    <property type="evidence" value="ECO:0007669"/>
    <property type="project" value="UniProtKB-KW"/>
</dbReference>
<dbReference type="SMART" id="SM00382">
    <property type="entry name" value="AAA"/>
    <property type="match status" value="1"/>
</dbReference>
<keyword evidence="3" id="KW-0472">Membrane</keyword>
<keyword evidence="4" id="KW-0645">Protease</keyword>
<dbReference type="FunFam" id="3.40.50.300:FF:000001">
    <property type="entry name" value="ATP-dependent zinc metalloprotease FtsH"/>
    <property type="match status" value="1"/>
</dbReference>
<organism evidence="14 15">
    <name type="scientific">Candidatus Alectryocaccomicrobium excrementavium</name>
    <dbReference type="NCBI Taxonomy" id="2840668"/>
    <lineage>
        <taxon>Bacteria</taxon>
        <taxon>Bacillati</taxon>
        <taxon>Bacillota</taxon>
        <taxon>Clostridia</taxon>
        <taxon>Candidatus Alectryocaccomicrobium</taxon>
    </lineage>
</organism>
<dbReference type="CDD" id="cd19501">
    <property type="entry name" value="RecA-like_FtsH"/>
    <property type="match status" value="1"/>
</dbReference>
<evidence type="ECO:0000256" key="7">
    <source>
        <dbReference type="ARBA" id="ARBA00022801"/>
    </source>
</evidence>
<keyword evidence="10" id="KW-0482">Metalloprotease</keyword>
<dbReference type="EMBL" id="DVJN01000163">
    <property type="protein sequence ID" value="HIS92966.1"/>
    <property type="molecule type" value="Genomic_DNA"/>
</dbReference>
<dbReference type="GO" id="GO:0005886">
    <property type="term" value="C:plasma membrane"/>
    <property type="evidence" value="ECO:0007669"/>
    <property type="project" value="TreeGrafter"/>
</dbReference>
<feature type="signal peptide" evidence="12">
    <location>
        <begin position="1"/>
        <end position="29"/>
    </location>
</feature>
<dbReference type="PANTHER" id="PTHR23076:SF97">
    <property type="entry name" value="ATP-DEPENDENT ZINC METALLOPROTEASE YME1L1"/>
    <property type="match status" value="1"/>
</dbReference>
<keyword evidence="8" id="KW-0862">Zinc</keyword>
<evidence type="ECO:0000256" key="9">
    <source>
        <dbReference type="ARBA" id="ARBA00022840"/>
    </source>
</evidence>
<dbReference type="Gene3D" id="1.20.58.760">
    <property type="entry name" value="Peptidase M41"/>
    <property type="match status" value="1"/>
</dbReference>
<dbReference type="AlphaFoldDB" id="A0A9D1K642"/>
<keyword evidence="7" id="KW-0378">Hydrolase</keyword>
<sequence>MRKSPIWLGLSCCLAVAALAMMFAHTANAAQCALISRILLGVSLISLLALGVTGRERARSQGDGRGFRVNPACSTVRFSDVAANEIALNSLKDLVDFLRNPEKYAQMGARIPRGVLLYGPPGTGKTLLARALAGEAGVPYYALSGSDFVELYVGVGASRVRELFAKARKAGKCVIFIDEIDAMGKKRDDASSDEREQTLNALLAEMSGFQPSEGILVLAATNRVETLDPALTRPGRFDRQIEVGLPGRDERLSILRLHARNKRLAEGVHLEDVAQSTSYFSGASLESLLNEAAILAVRRGAVAIENADIEQAYLRVVAGEDRPGVGTGREKRQIAIHEAGHAIASRHLQPESAITRISILPSSKGAAGYNLVQPRERALVDREQLRNQIGVLLAGRAAEMLICGAEALSAGAANDLTRASEIAAAMVNEFGMTDEPYLSLRALRHTLGTGSSDGALEQCKCLLRQEFEKVTQLLASHAAKLDRLTDALVECEVLSGAQLEQLLSSET</sequence>
<dbReference type="GO" id="GO:0004176">
    <property type="term" value="F:ATP-dependent peptidase activity"/>
    <property type="evidence" value="ECO:0007669"/>
    <property type="project" value="InterPro"/>
</dbReference>
<dbReference type="GO" id="GO:0004222">
    <property type="term" value="F:metalloendopeptidase activity"/>
    <property type="evidence" value="ECO:0007669"/>
    <property type="project" value="InterPro"/>
</dbReference>
<evidence type="ECO:0000256" key="12">
    <source>
        <dbReference type="SAM" id="SignalP"/>
    </source>
</evidence>
<protein>
    <submittedName>
        <fullName evidence="14">AAA family ATPase</fullName>
    </submittedName>
</protein>
<reference evidence="14" key="1">
    <citation type="submission" date="2020-10" db="EMBL/GenBank/DDBJ databases">
        <authorList>
            <person name="Gilroy R."/>
        </authorList>
    </citation>
    <scope>NUCLEOTIDE SEQUENCE</scope>
    <source>
        <strain evidence="14">13766</strain>
    </source>
</reference>
<evidence type="ECO:0000259" key="13">
    <source>
        <dbReference type="SMART" id="SM00382"/>
    </source>
</evidence>
<dbReference type="InterPro" id="IPR003959">
    <property type="entry name" value="ATPase_AAA_core"/>
</dbReference>
<comment type="similarity">
    <text evidence="11">Belongs to the AAA ATPase family.</text>
</comment>
<name>A0A9D1K642_9FIRM</name>
<gene>
    <name evidence="14" type="ORF">IAA84_08135</name>
</gene>
<dbReference type="InterPro" id="IPR003960">
    <property type="entry name" value="ATPase_AAA_CS"/>
</dbReference>
<evidence type="ECO:0000256" key="10">
    <source>
        <dbReference type="ARBA" id="ARBA00023049"/>
    </source>
</evidence>
<dbReference type="GO" id="GO:0030163">
    <property type="term" value="P:protein catabolic process"/>
    <property type="evidence" value="ECO:0007669"/>
    <property type="project" value="TreeGrafter"/>
</dbReference>
<accession>A0A9D1K642</accession>
<feature type="chain" id="PRO_5038362308" evidence="12">
    <location>
        <begin position="30"/>
        <end position="507"/>
    </location>
</feature>
<dbReference type="GO" id="GO:0016887">
    <property type="term" value="F:ATP hydrolysis activity"/>
    <property type="evidence" value="ECO:0007669"/>
    <property type="project" value="InterPro"/>
</dbReference>
<evidence type="ECO:0000256" key="8">
    <source>
        <dbReference type="ARBA" id="ARBA00022833"/>
    </source>
</evidence>
<dbReference type="GO" id="GO:0005524">
    <property type="term" value="F:ATP binding"/>
    <property type="evidence" value="ECO:0007669"/>
    <property type="project" value="UniProtKB-KW"/>
</dbReference>
<dbReference type="Proteomes" id="UP000824140">
    <property type="component" value="Unassembled WGS sequence"/>
</dbReference>
<keyword evidence="3" id="KW-1003">Cell membrane</keyword>
<keyword evidence="9 11" id="KW-0067">ATP-binding</keyword>
<dbReference type="InterPro" id="IPR027417">
    <property type="entry name" value="P-loop_NTPase"/>
</dbReference>
<evidence type="ECO:0000256" key="11">
    <source>
        <dbReference type="RuleBase" id="RU003651"/>
    </source>
</evidence>
<evidence type="ECO:0000313" key="14">
    <source>
        <dbReference type="EMBL" id="HIS92966.1"/>
    </source>
</evidence>
<dbReference type="PANTHER" id="PTHR23076">
    <property type="entry name" value="METALLOPROTEASE M41 FTSH"/>
    <property type="match status" value="1"/>
</dbReference>
<evidence type="ECO:0000256" key="5">
    <source>
        <dbReference type="ARBA" id="ARBA00022723"/>
    </source>
</evidence>
<dbReference type="Pfam" id="PF01434">
    <property type="entry name" value="Peptidase_M41"/>
    <property type="match status" value="1"/>
</dbReference>
<evidence type="ECO:0000256" key="6">
    <source>
        <dbReference type="ARBA" id="ARBA00022741"/>
    </source>
</evidence>
<keyword evidence="5" id="KW-0479">Metal-binding</keyword>
<dbReference type="InterPro" id="IPR041569">
    <property type="entry name" value="AAA_lid_3"/>
</dbReference>
<dbReference type="Pfam" id="PF17862">
    <property type="entry name" value="AAA_lid_3"/>
    <property type="match status" value="1"/>
</dbReference>
<dbReference type="Pfam" id="PF00004">
    <property type="entry name" value="AAA"/>
    <property type="match status" value="1"/>
</dbReference>
<keyword evidence="12" id="KW-0732">Signal</keyword>
<dbReference type="InterPro" id="IPR037219">
    <property type="entry name" value="Peptidase_M41-like"/>
</dbReference>
<dbReference type="InterPro" id="IPR000642">
    <property type="entry name" value="Peptidase_M41"/>
</dbReference>
<reference evidence="14" key="2">
    <citation type="journal article" date="2021" name="PeerJ">
        <title>Extensive microbial diversity within the chicken gut microbiome revealed by metagenomics and culture.</title>
        <authorList>
            <person name="Gilroy R."/>
            <person name="Ravi A."/>
            <person name="Getino M."/>
            <person name="Pursley I."/>
            <person name="Horton D.L."/>
            <person name="Alikhan N.F."/>
            <person name="Baker D."/>
            <person name="Gharbi K."/>
            <person name="Hall N."/>
            <person name="Watson M."/>
            <person name="Adriaenssens E.M."/>
            <person name="Foster-Nyarko E."/>
            <person name="Jarju S."/>
            <person name="Secka A."/>
            <person name="Antonio M."/>
            <person name="Oren A."/>
            <person name="Chaudhuri R.R."/>
            <person name="La Ragione R."/>
            <person name="Hildebrand F."/>
            <person name="Pallen M.J."/>
        </authorList>
    </citation>
    <scope>NUCLEOTIDE SEQUENCE</scope>
    <source>
        <strain evidence="14">13766</strain>
    </source>
</reference>
<evidence type="ECO:0000256" key="4">
    <source>
        <dbReference type="ARBA" id="ARBA00022670"/>
    </source>
</evidence>
<evidence type="ECO:0000313" key="15">
    <source>
        <dbReference type="Proteomes" id="UP000824140"/>
    </source>
</evidence>
<dbReference type="PROSITE" id="PS00674">
    <property type="entry name" value="AAA"/>
    <property type="match status" value="1"/>
</dbReference>
<keyword evidence="6 11" id="KW-0547">Nucleotide-binding</keyword>
<dbReference type="Gene3D" id="3.40.50.300">
    <property type="entry name" value="P-loop containing nucleotide triphosphate hydrolases"/>
    <property type="match status" value="1"/>
</dbReference>
<dbReference type="SUPFAM" id="SSF52540">
    <property type="entry name" value="P-loop containing nucleoside triphosphate hydrolases"/>
    <property type="match status" value="1"/>
</dbReference>
<evidence type="ECO:0000256" key="3">
    <source>
        <dbReference type="ARBA" id="ARBA00022475"/>
    </source>
</evidence>
<comment type="similarity">
    <text evidence="2">In the C-terminal section; belongs to the peptidase M41 family.</text>
</comment>
<proteinExistence type="inferred from homology"/>
<feature type="domain" description="AAA+ ATPase" evidence="13">
    <location>
        <begin position="111"/>
        <end position="247"/>
    </location>
</feature>
<evidence type="ECO:0000256" key="2">
    <source>
        <dbReference type="ARBA" id="ARBA00010044"/>
    </source>
</evidence>
<dbReference type="Gene3D" id="1.10.8.60">
    <property type="match status" value="1"/>
</dbReference>
<evidence type="ECO:0000256" key="1">
    <source>
        <dbReference type="ARBA" id="ARBA00001947"/>
    </source>
</evidence>
<comment type="cofactor">
    <cofactor evidence="1">
        <name>Zn(2+)</name>
        <dbReference type="ChEBI" id="CHEBI:29105"/>
    </cofactor>
</comment>
<comment type="caution">
    <text evidence="14">The sequence shown here is derived from an EMBL/GenBank/DDBJ whole genome shotgun (WGS) entry which is preliminary data.</text>
</comment>
<dbReference type="SUPFAM" id="SSF140990">
    <property type="entry name" value="FtsH protease domain-like"/>
    <property type="match status" value="1"/>
</dbReference>
<dbReference type="GO" id="GO:0046872">
    <property type="term" value="F:metal ion binding"/>
    <property type="evidence" value="ECO:0007669"/>
    <property type="project" value="UniProtKB-KW"/>
</dbReference>
<dbReference type="InterPro" id="IPR003593">
    <property type="entry name" value="AAA+_ATPase"/>
</dbReference>